<evidence type="ECO:0000313" key="3">
    <source>
        <dbReference type="EMBL" id="CAB4918261.1"/>
    </source>
</evidence>
<keyword evidence="1" id="KW-0238">DNA-binding</keyword>
<dbReference type="PROSITE" id="PS50937">
    <property type="entry name" value="HTH_MERR_2"/>
    <property type="match status" value="1"/>
</dbReference>
<dbReference type="NCBIfam" id="NF047375">
    <property type="entry name" value="HeatShock_HspR"/>
    <property type="match status" value="1"/>
</dbReference>
<dbReference type="PANTHER" id="PTHR30204:SF58">
    <property type="entry name" value="HTH-TYPE TRANSCRIPTIONAL REGULATOR YFMP"/>
    <property type="match status" value="1"/>
</dbReference>
<accession>A0A6J7HBD6</accession>
<dbReference type="Pfam" id="PF13411">
    <property type="entry name" value="MerR_1"/>
    <property type="match status" value="1"/>
</dbReference>
<name>A0A6J7HBD6_9ZZZZ</name>
<dbReference type="SMART" id="SM00422">
    <property type="entry name" value="HTH_MERR"/>
    <property type="match status" value="1"/>
</dbReference>
<dbReference type="AlphaFoldDB" id="A0A6J7HBD6"/>
<reference evidence="3" key="1">
    <citation type="submission" date="2020-05" db="EMBL/GenBank/DDBJ databases">
        <authorList>
            <person name="Chiriac C."/>
            <person name="Salcher M."/>
            <person name="Ghai R."/>
            <person name="Kavagutti S V."/>
        </authorList>
    </citation>
    <scope>NUCLEOTIDE SEQUENCE</scope>
</reference>
<gene>
    <name evidence="3" type="ORF">UFOPK3610_01255</name>
</gene>
<dbReference type="SUPFAM" id="SSF46955">
    <property type="entry name" value="Putative DNA-binding domain"/>
    <property type="match status" value="1"/>
</dbReference>
<organism evidence="3">
    <name type="scientific">freshwater metagenome</name>
    <dbReference type="NCBI Taxonomy" id="449393"/>
    <lineage>
        <taxon>unclassified sequences</taxon>
        <taxon>metagenomes</taxon>
        <taxon>ecological metagenomes</taxon>
    </lineage>
</organism>
<protein>
    <submittedName>
        <fullName evidence="3">Unannotated protein</fullName>
    </submittedName>
</protein>
<dbReference type="InterPro" id="IPR000551">
    <property type="entry name" value="MerR-type_HTH_dom"/>
</dbReference>
<dbReference type="InterPro" id="IPR009061">
    <property type="entry name" value="DNA-bd_dom_put_sf"/>
</dbReference>
<dbReference type="PANTHER" id="PTHR30204">
    <property type="entry name" value="REDOX-CYCLING DRUG-SENSING TRANSCRIPTIONAL ACTIVATOR SOXR"/>
    <property type="match status" value="1"/>
</dbReference>
<dbReference type="InterPro" id="IPR047057">
    <property type="entry name" value="MerR_fam"/>
</dbReference>
<dbReference type="GO" id="GO:0003677">
    <property type="term" value="F:DNA binding"/>
    <property type="evidence" value="ECO:0007669"/>
    <property type="project" value="UniProtKB-KW"/>
</dbReference>
<feature type="domain" description="HTH merR-type" evidence="2">
    <location>
        <begin position="12"/>
        <end position="80"/>
    </location>
</feature>
<proteinExistence type="predicted"/>
<dbReference type="Gene3D" id="1.10.1660.10">
    <property type="match status" value="1"/>
</dbReference>
<dbReference type="EMBL" id="CAFBMR010000052">
    <property type="protein sequence ID" value="CAB4918261.1"/>
    <property type="molecule type" value="Genomic_DNA"/>
</dbReference>
<dbReference type="PROSITE" id="PS00552">
    <property type="entry name" value="HTH_MERR_1"/>
    <property type="match status" value="1"/>
</dbReference>
<evidence type="ECO:0000259" key="2">
    <source>
        <dbReference type="PROSITE" id="PS50937"/>
    </source>
</evidence>
<dbReference type="PRINTS" id="PR00040">
    <property type="entry name" value="HTHMERR"/>
</dbReference>
<evidence type="ECO:0000256" key="1">
    <source>
        <dbReference type="ARBA" id="ARBA00023125"/>
    </source>
</evidence>
<dbReference type="GO" id="GO:0003700">
    <property type="term" value="F:DNA-binding transcription factor activity"/>
    <property type="evidence" value="ECO:0007669"/>
    <property type="project" value="InterPro"/>
</dbReference>
<sequence length="115" mass="12951">MMSRTMDEDTPVFAISVAARLSGLHPQTLRQYDRLGLVVPERVGGRNRLYSARDIARLQEVADLSAAGVSLTGIQRVLELEAEVVQLRRQLHELTSEKASTALVLWNPQRRRTSR</sequence>